<keyword evidence="1" id="KW-1133">Transmembrane helix</keyword>
<feature type="transmembrane region" description="Helical" evidence="1">
    <location>
        <begin position="72"/>
        <end position="94"/>
    </location>
</feature>
<proteinExistence type="predicted"/>
<comment type="caution">
    <text evidence="2">The sequence shown here is derived from an EMBL/GenBank/DDBJ whole genome shotgun (WGS) entry which is preliminary data.</text>
</comment>
<feature type="transmembrane region" description="Helical" evidence="1">
    <location>
        <begin position="6"/>
        <end position="26"/>
    </location>
</feature>
<protein>
    <submittedName>
        <fullName evidence="2">GAP family protein</fullName>
    </submittedName>
</protein>
<gene>
    <name evidence="2" type="ORF">Bequi_04000</name>
</gene>
<organism evidence="2 3">
    <name type="scientific">Brachybacterium equifaecis</name>
    <dbReference type="NCBI Taxonomy" id="2910770"/>
    <lineage>
        <taxon>Bacteria</taxon>
        <taxon>Bacillati</taxon>
        <taxon>Actinomycetota</taxon>
        <taxon>Actinomycetes</taxon>
        <taxon>Micrococcales</taxon>
        <taxon>Dermabacteraceae</taxon>
        <taxon>Brachybacterium</taxon>
    </lineage>
</organism>
<evidence type="ECO:0000313" key="3">
    <source>
        <dbReference type="Proteomes" id="UP001203761"/>
    </source>
</evidence>
<feature type="transmembrane region" description="Helical" evidence="1">
    <location>
        <begin position="115"/>
        <end position="143"/>
    </location>
</feature>
<sequence length="234" mass="25001">MTVLGLLTFLALAAVSVDVLGGILAATFLHRGIPPRHLLLFVGGYTGVIIAATLVIHPLIQIVGGWLHPLLASNNALGVVEIVVGTILIVVAWFQRRTALHPKPPKKKREVSDRTASLLLGGAAFAFTAVADPAFVIAIGMAAAEPHLPLRAGLLVLWNLIYQAPLAAVTLAALLGKHEALLARVRRFIEPRRRRLFLILAAVLFVIGAVIAADGIVSLCSGHLPWLRELLLLR</sequence>
<dbReference type="EMBL" id="JAKNCJ010000001">
    <property type="protein sequence ID" value="MCL6422554.1"/>
    <property type="molecule type" value="Genomic_DNA"/>
</dbReference>
<reference evidence="2" key="1">
    <citation type="submission" date="2022-02" db="EMBL/GenBank/DDBJ databases">
        <authorList>
            <person name="Lee M."/>
            <person name="Kim S.-J."/>
            <person name="Jung M.-Y."/>
        </authorList>
    </citation>
    <scope>NUCLEOTIDE SEQUENCE</scope>
    <source>
        <strain evidence="2">JHP9</strain>
    </source>
</reference>
<dbReference type="InterPro" id="IPR021315">
    <property type="entry name" value="Gap/Sap"/>
</dbReference>
<dbReference type="Pfam" id="PF11139">
    <property type="entry name" value="SfLAP"/>
    <property type="match status" value="1"/>
</dbReference>
<feature type="transmembrane region" description="Helical" evidence="1">
    <location>
        <begin position="155"/>
        <end position="175"/>
    </location>
</feature>
<evidence type="ECO:0000313" key="2">
    <source>
        <dbReference type="EMBL" id="MCL6422554.1"/>
    </source>
</evidence>
<feature type="transmembrane region" description="Helical" evidence="1">
    <location>
        <begin position="38"/>
        <end position="60"/>
    </location>
</feature>
<keyword evidence="1" id="KW-0472">Membrane</keyword>
<evidence type="ECO:0000256" key="1">
    <source>
        <dbReference type="SAM" id="Phobius"/>
    </source>
</evidence>
<feature type="transmembrane region" description="Helical" evidence="1">
    <location>
        <begin position="196"/>
        <end position="224"/>
    </location>
</feature>
<accession>A0ABT0QZT2</accession>
<dbReference type="RefSeq" id="WP_249736650.1">
    <property type="nucleotide sequence ID" value="NZ_JAKNCJ010000001.1"/>
</dbReference>
<name>A0ABT0QZT2_9MICO</name>
<keyword evidence="3" id="KW-1185">Reference proteome</keyword>
<dbReference type="Proteomes" id="UP001203761">
    <property type="component" value="Unassembled WGS sequence"/>
</dbReference>
<keyword evidence="1" id="KW-0812">Transmembrane</keyword>